<accession>A0A4P6PX76</accession>
<name>A0A4P6PX76_9ACTN</name>
<keyword evidence="1" id="KW-0812">Transmembrane</keyword>
<proteinExistence type="predicted"/>
<evidence type="ECO:0000313" key="2">
    <source>
        <dbReference type="EMBL" id="QBI52280.1"/>
    </source>
</evidence>
<organism evidence="2 3">
    <name type="scientific">Streptomonospora litoralis</name>
    <dbReference type="NCBI Taxonomy" id="2498135"/>
    <lineage>
        <taxon>Bacteria</taxon>
        <taxon>Bacillati</taxon>
        <taxon>Actinomycetota</taxon>
        <taxon>Actinomycetes</taxon>
        <taxon>Streptosporangiales</taxon>
        <taxon>Nocardiopsidaceae</taxon>
        <taxon>Streptomonospora</taxon>
    </lineage>
</organism>
<reference evidence="2 3" key="1">
    <citation type="submission" date="2019-02" db="EMBL/GenBank/DDBJ databases">
        <authorList>
            <person name="Khodamoradi S."/>
            <person name="Hahnke R.L."/>
            <person name="Kaempfer P."/>
            <person name="Schumann P."/>
            <person name="Rohde M."/>
            <person name="Steinert M."/>
            <person name="Luzhetskyy A."/>
            <person name="Wink J."/>
            <person name="Ruckert C."/>
        </authorList>
    </citation>
    <scope>NUCLEOTIDE SEQUENCE [LARGE SCALE GENOMIC DNA]</scope>
    <source>
        <strain evidence="2 3">M2</strain>
    </source>
</reference>
<dbReference type="Proteomes" id="UP000292235">
    <property type="component" value="Chromosome"/>
</dbReference>
<evidence type="ECO:0000313" key="3">
    <source>
        <dbReference type="Proteomes" id="UP000292235"/>
    </source>
</evidence>
<dbReference type="EMBL" id="CP036455">
    <property type="protein sequence ID" value="QBI52280.1"/>
    <property type="molecule type" value="Genomic_DNA"/>
</dbReference>
<feature type="transmembrane region" description="Helical" evidence="1">
    <location>
        <begin position="12"/>
        <end position="31"/>
    </location>
</feature>
<keyword evidence="3" id="KW-1185">Reference proteome</keyword>
<protein>
    <submittedName>
        <fullName evidence="2">Uncharacterized protein</fullName>
    </submittedName>
</protein>
<dbReference type="KEGG" id="strr:EKD16_02320"/>
<dbReference type="AlphaFoldDB" id="A0A4P6PX76"/>
<gene>
    <name evidence="2" type="ORF">EKD16_02320</name>
</gene>
<keyword evidence="1" id="KW-0472">Membrane</keyword>
<sequence length="32" mass="3550">MSMLTNNRKQRWLLPAVLAAIMLLVVLGALVN</sequence>
<keyword evidence="1" id="KW-1133">Transmembrane helix</keyword>
<evidence type="ECO:0000256" key="1">
    <source>
        <dbReference type="SAM" id="Phobius"/>
    </source>
</evidence>